<keyword evidence="4" id="KW-0963">Cytoplasm</keyword>
<dbReference type="Gene3D" id="1.10.10.820">
    <property type="match status" value="1"/>
</dbReference>
<dbReference type="SUPFAM" id="SSF50729">
    <property type="entry name" value="PH domain-like"/>
    <property type="match status" value="1"/>
</dbReference>
<evidence type="ECO:0000256" key="13">
    <source>
        <dbReference type="SAM" id="Coils"/>
    </source>
</evidence>
<dbReference type="InterPro" id="IPR041793">
    <property type="entry name" value="MyoVII_FERM_C1"/>
</dbReference>
<evidence type="ECO:0000256" key="12">
    <source>
        <dbReference type="PROSITE-ProRule" id="PRU00782"/>
    </source>
</evidence>
<dbReference type="InterPro" id="IPR002404">
    <property type="entry name" value="IRS_PTB"/>
</dbReference>
<evidence type="ECO:0000256" key="4">
    <source>
        <dbReference type="ARBA" id="ARBA00022490"/>
    </source>
</evidence>
<evidence type="ECO:0000256" key="10">
    <source>
        <dbReference type="ARBA" id="ARBA00023203"/>
    </source>
</evidence>
<dbReference type="RefSeq" id="XP_026243056.1">
    <property type="nucleotide sequence ID" value="XM_026387271.1"/>
</dbReference>
<dbReference type="InterPro" id="IPR036106">
    <property type="entry name" value="MYSc_Myo7"/>
</dbReference>
<evidence type="ECO:0000256" key="5">
    <source>
        <dbReference type="ARBA" id="ARBA00022737"/>
    </source>
</evidence>
<keyword evidence="3 11" id="KW-0728">SH3 domain</keyword>
<keyword evidence="8 12" id="KW-0518">Myosin</keyword>
<dbReference type="GO" id="GO:0045177">
    <property type="term" value="C:apical part of cell"/>
    <property type="evidence" value="ECO:0007669"/>
    <property type="project" value="UniProtKB-ARBA"/>
</dbReference>
<dbReference type="Gene3D" id="3.40.850.10">
    <property type="entry name" value="Kinesin motor domain"/>
    <property type="match status" value="1"/>
</dbReference>
<evidence type="ECO:0000256" key="1">
    <source>
        <dbReference type="ARBA" id="ARBA00004496"/>
    </source>
</evidence>
<dbReference type="GO" id="GO:0005524">
    <property type="term" value="F:ATP binding"/>
    <property type="evidence" value="ECO:0007669"/>
    <property type="project" value="UniProtKB-UniRule"/>
</dbReference>
<dbReference type="Gene3D" id="1.25.40.530">
    <property type="entry name" value="MyTH4 domain"/>
    <property type="match status" value="2"/>
</dbReference>
<feature type="region of interest" description="Actin-binding" evidence="12">
    <location>
        <begin position="613"/>
        <end position="635"/>
    </location>
</feature>
<dbReference type="SMART" id="SM00326">
    <property type="entry name" value="SH3"/>
    <property type="match status" value="1"/>
</dbReference>
<dbReference type="Pfam" id="PF21998">
    <property type="entry name" value="FERM_C1_MyoVII"/>
    <property type="match status" value="1"/>
</dbReference>
<dbReference type="SMART" id="SM00295">
    <property type="entry name" value="B41"/>
    <property type="match status" value="2"/>
</dbReference>
<dbReference type="FunFam" id="2.30.29.30:FF:000079">
    <property type="entry name" value="unconventional myosin-VIIa"/>
    <property type="match status" value="1"/>
</dbReference>
<dbReference type="Proteomes" id="UP000694417">
    <property type="component" value="Unplaced"/>
</dbReference>
<evidence type="ECO:0000313" key="18">
    <source>
        <dbReference type="Ensembl" id="ENSUPAP00010016002.1"/>
    </source>
</evidence>
<dbReference type="FunFam" id="2.30.29.30:FF:000075">
    <property type="entry name" value="unconventional myosin-VIIa"/>
    <property type="match status" value="1"/>
</dbReference>
<dbReference type="GeneID" id="113181671"/>
<evidence type="ECO:0000256" key="8">
    <source>
        <dbReference type="ARBA" id="ARBA00023123"/>
    </source>
</evidence>
<dbReference type="CDD" id="cd13199">
    <property type="entry name" value="FERM_C2_MyoVII"/>
    <property type="match status" value="1"/>
</dbReference>
<dbReference type="Pfam" id="PF00784">
    <property type="entry name" value="MyTH4"/>
    <property type="match status" value="2"/>
</dbReference>
<dbReference type="InterPro" id="IPR027417">
    <property type="entry name" value="P-loop_NTPase"/>
</dbReference>
<dbReference type="Gene3D" id="1.20.80.10">
    <property type="match status" value="2"/>
</dbReference>
<dbReference type="CDD" id="cd13198">
    <property type="entry name" value="FERM_C1_MyoVII"/>
    <property type="match status" value="1"/>
</dbReference>
<feature type="domain" description="MyTH4" evidence="16">
    <location>
        <begin position="1704"/>
        <end position="1853"/>
    </location>
</feature>
<dbReference type="Pfam" id="PF02174">
    <property type="entry name" value="IRS"/>
    <property type="match status" value="1"/>
</dbReference>
<dbReference type="PROSITE" id="PS50096">
    <property type="entry name" value="IQ"/>
    <property type="match status" value="3"/>
</dbReference>
<feature type="binding site" evidence="12">
    <location>
        <begin position="153"/>
        <end position="160"/>
    </location>
    <ligand>
        <name>ATP</name>
        <dbReference type="ChEBI" id="CHEBI:30616"/>
    </ligand>
</feature>
<accession>A0A8D2HI84</accession>
<evidence type="ECO:0000256" key="7">
    <source>
        <dbReference type="ARBA" id="ARBA00022840"/>
    </source>
</evidence>
<keyword evidence="7 12" id="KW-0067">ATP-binding</keyword>
<keyword evidence="6 12" id="KW-0547">Nucleotide-binding</keyword>
<dbReference type="SUPFAM" id="SSF54236">
    <property type="entry name" value="Ubiquitin-like"/>
    <property type="match status" value="2"/>
</dbReference>
<dbReference type="InterPro" id="IPR000857">
    <property type="entry name" value="MyTH4_dom"/>
</dbReference>
<comment type="similarity">
    <text evidence="2 12">Belongs to the TRAFAC class myosin-kinesin ATPase superfamily. Myosin family.</text>
</comment>
<dbReference type="InterPro" id="IPR035963">
    <property type="entry name" value="FERM_2"/>
</dbReference>
<feature type="domain" description="FERM" evidence="15">
    <location>
        <begin position="1859"/>
        <end position="2162"/>
    </location>
</feature>
<organism evidence="18 19">
    <name type="scientific">Urocitellus parryii</name>
    <name type="common">Arctic ground squirrel</name>
    <name type="synonym">Spermophilus parryii</name>
    <dbReference type="NCBI Taxonomy" id="9999"/>
    <lineage>
        <taxon>Eukaryota</taxon>
        <taxon>Metazoa</taxon>
        <taxon>Chordata</taxon>
        <taxon>Craniata</taxon>
        <taxon>Vertebrata</taxon>
        <taxon>Euteleostomi</taxon>
        <taxon>Mammalia</taxon>
        <taxon>Eutheria</taxon>
        <taxon>Euarchontoglires</taxon>
        <taxon>Glires</taxon>
        <taxon>Rodentia</taxon>
        <taxon>Sciuromorpha</taxon>
        <taxon>Sciuridae</taxon>
        <taxon>Xerinae</taxon>
        <taxon>Marmotini</taxon>
        <taxon>Urocitellus</taxon>
    </lineage>
</organism>
<proteinExistence type="inferred from homology"/>
<dbReference type="InterPro" id="IPR001609">
    <property type="entry name" value="Myosin_head_motor_dom-like"/>
</dbReference>
<dbReference type="SUPFAM" id="SSF50044">
    <property type="entry name" value="SH3-domain"/>
    <property type="match status" value="1"/>
</dbReference>
<dbReference type="Pfam" id="PF00612">
    <property type="entry name" value="IQ"/>
    <property type="match status" value="2"/>
</dbReference>
<evidence type="ECO:0000256" key="2">
    <source>
        <dbReference type="ARBA" id="ARBA00008314"/>
    </source>
</evidence>
<dbReference type="FunFam" id="2.30.30.40:FF:000113">
    <property type="entry name" value="unconventional myosin-VIIa"/>
    <property type="match status" value="1"/>
</dbReference>
<dbReference type="Gene3D" id="6.20.240.20">
    <property type="match status" value="1"/>
</dbReference>
<dbReference type="FunFam" id="1.25.40.530:FF:000004">
    <property type="entry name" value="Myosin VIIA"/>
    <property type="match status" value="1"/>
</dbReference>
<dbReference type="Gene3D" id="1.20.5.190">
    <property type="match status" value="1"/>
</dbReference>
<dbReference type="InterPro" id="IPR000048">
    <property type="entry name" value="IQ_motif_EF-hand-BS"/>
</dbReference>
<dbReference type="GO" id="GO:0005902">
    <property type="term" value="C:microvillus"/>
    <property type="evidence" value="ECO:0007669"/>
    <property type="project" value="UniProtKB-ARBA"/>
</dbReference>
<dbReference type="PANTHER" id="PTHR22692:SF34">
    <property type="entry name" value="MYOSIN VIIA"/>
    <property type="match status" value="1"/>
</dbReference>
<dbReference type="FunFam" id="1.10.10.820:FF:000001">
    <property type="entry name" value="Myosin heavy chain"/>
    <property type="match status" value="1"/>
</dbReference>
<dbReference type="GO" id="GO:0003774">
    <property type="term" value="F:cytoskeletal motor activity"/>
    <property type="evidence" value="ECO:0007669"/>
    <property type="project" value="UniProtKB-UniRule"/>
</dbReference>
<dbReference type="InterPro" id="IPR000299">
    <property type="entry name" value="FERM_domain"/>
</dbReference>
<dbReference type="Gene3D" id="3.10.20.90">
    <property type="entry name" value="Phosphatidylinositol 3-kinase Catalytic Subunit, Chain A, domain 1"/>
    <property type="match status" value="2"/>
</dbReference>
<keyword evidence="10 12" id="KW-0009">Actin-binding</keyword>
<gene>
    <name evidence="18" type="primary">MYO7A</name>
</gene>
<protein>
    <submittedName>
        <fullName evidence="18">Myosin VIIA</fullName>
    </submittedName>
</protein>
<dbReference type="Gene3D" id="1.20.58.530">
    <property type="match status" value="1"/>
</dbReference>
<evidence type="ECO:0000259" key="17">
    <source>
        <dbReference type="PROSITE" id="PS51456"/>
    </source>
</evidence>
<dbReference type="Ensembl" id="ENSUPAT00010018262.1">
    <property type="protein sequence ID" value="ENSUPAP00010016002.1"/>
    <property type="gene ID" value="ENSUPAG00010012134.1"/>
</dbReference>
<dbReference type="GeneTree" id="ENSGT00940000155350"/>
<dbReference type="Pfam" id="PF24123">
    <property type="entry name" value="Myosin_VII_N"/>
    <property type="match status" value="1"/>
</dbReference>
<dbReference type="FunFam" id="3.10.20.90:FF:000051">
    <property type="entry name" value="Unconventional myosin-VIIa"/>
    <property type="match status" value="1"/>
</dbReference>
<feature type="domain" description="MyTH4" evidence="16">
    <location>
        <begin position="1012"/>
        <end position="1248"/>
    </location>
</feature>
<dbReference type="InterPro" id="IPR029071">
    <property type="entry name" value="Ubiquitin-like_domsf"/>
</dbReference>
<dbReference type="CDD" id="cd22249">
    <property type="entry name" value="UDM1_RNF168_RNF169-like"/>
    <property type="match status" value="1"/>
</dbReference>
<dbReference type="SUPFAM" id="SSF52540">
    <property type="entry name" value="P-loop containing nucleoside triphosphate hydrolases"/>
    <property type="match status" value="1"/>
</dbReference>
<feature type="coiled-coil region" evidence="13">
    <location>
        <begin position="855"/>
        <end position="930"/>
    </location>
</feature>
<dbReference type="InterPro" id="IPR001452">
    <property type="entry name" value="SH3_domain"/>
</dbReference>
<dbReference type="Pfam" id="PF00063">
    <property type="entry name" value="Myosin_head"/>
    <property type="match status" value="1"/>
</dbReference>
<dbReference type="CDD" id="cd01381">
    <property type="entry name" value="MYSc_Myo7"/>
    <property type="match status" value="1"/>
</dbReference>
<dbReference type="GO" id="GO:0007423">
    <property type="term" value="P:sensory organ development"/>
    <property type="evidence" value="ECO:0007669"/>
    <property type="project" value="UniProtKB-ARBA"/>
</dbReference>
<dbReference type="PROSITE" id="PS51456">
    <property type="entry name" value="MYOSIN_MOTOR"/>
    <property type="match status" value="1"/>
</dbReference>
<dbReference type="InterPro" id="IPR057130">
    <property type="entry name" value="Myosin_VII_N"/>
</dbReference>
<dbReference type="PANTHER" id="PTHR22692">
    <property type="entry name" value="MYOSIN VII, XV"/>
    <property type="match status" value="1"/>
</dbReference>
<keyword evidence="19" id="KW-1185">Reference proteome</keyword>
<dbReference type="SMART" id="SM00015">
    <property type="entry name" value="IQ"/>
    <property type="match status" value="4"/>
</dbReference>
<comment type="subcellular location">
    <subcellularLocation>
        <location evidence="1">Cytoplasm</location>
    </subcellularLocation>
</comment>
<dbReference type="FunFam" id="1.20.80.10:FF:000013">
    <property type="entry name" value="Unconventional myosin-VIIa"/>
    <property type="match status" value="1"/>
</dbReference>
<dbReference type="SMART" id="SM00242">
    <property type="entry name" value="MYSc"/>
    <property type="match status" value="1"/>
</dbReference>
<dbReference type="FunFam" id="3.10.20.90:FF:000036">
    <property type="entry name" value="Unconventional myosin-VIIa"/>
    <property type="match status" value="1"/>
</dbReference>
<evidence type="ECO:0000256" key="3">
    <source>
        <dbReference type="ARBA" id="ARBA00022443"/>
    </source>
</evidence>
<evidence type="ECO:0000259" key="16">
    <source>
        <dbReference type="PROSITE" id="PS51016"/>
    </source>
</evidence>
<feature type="domain" description="SH3" evidence="14">
    <location>
        <begin position="1560"/>
        <end position="1629"/>
    </location>
</feature>
<dbReference type="InterPro" id="IPR019748">
    <property type="entry name" value="FERM_central"/>
</dbReference>
<dbReference type="GO" id="GO:0003779">
    <property type="term" value="F:actin binding"/>
    <property type="evidence" value="ECO:0007669"/>
    <property type="project" value="UniProtKB-KW"/>
</dbReference>
<reference evidence="18" key="2">
    <citation type="submission" date="2025-09" db="UniProtKB">
        <authorList>
            <consortium name="Ensembl"/>
        </authorList>
    </citation>
    <scope>IDENTIFICATION</scope>
</reference>
<name>A0A8D2HI84_UROPR</name>
<dbReference type="Gene3D" id="2.30.30.40">
    <property type="entry name" value="SH3 Domains"/>
    <property type="match status" value="1"/>
</dbReference>
<dbReference type="GO" id="GO:0030182">
    <property type="term" value="P:neuron differentiation"/>
    <property type="evidence" value="ECO:0007669"/>
    <property type="project" value="UniProtKB-ARBA"/>
</dbReference>
<evidence type="ECO:0000259" key="14">
    <source>
        <dbReference type="PROSITE" id="PS50002"/>
    </source>
</evidence>
<dbReference type="PROSITE" id="PS50057">
    <property type="entry name" value="FERM_3"/>
    <property type="match status" value="2"/>
</dbReference>
<dbReference type="CDD" id="cd17092">
    <property type="entry name" value="FERM1_F1_Myosin-VII"/>
    <property type="match status" value="1"/>
</dbReference>
<dbReference type="PROSITE" id="PS51016">
    <property type="entry name" value="MYTH4"/>
    <property type="match status" value="2"/>
</dbReference>
<feature type="domain" description="FERM" evidence="15">
    <location>
        <begin position="1253"/>
        <end position="1562"/>
    </location>
</feature>
<evidence type="ECO:0000259" key="15">
    <source>
        <dbReference type="PROSITE" id="PS50057"/>
    </source>
</evidence>
<evidence type="ECO:0000256" key="6">
    <source>
        <dbReference type="ARBA" id="ARBA00022741"/>
    </source>
</evidence>
<dbReference type="InterPro" id="IPR051567">
    <property type="entry name" value="Unconventional_Myosin_ATPase"/>
</dbReference>
<keyword evidence="13" id="KW-0175">Coiled coil</keyword>
<dbReference type="Gene3D" id="1.20.120.720">
    <property type="entry name" value="Myosin VI head, motor domain, U50 subdomain"/>
    <property type="match status" value="1"/>
</dbReference>
<dbReference type="InterPro" id="IPR014352">
    <property type="entry name" value="FERM/acyl-CoA-bd_prot_sf"/>
</dbReference>
<dbReference type="CDD" id="cd14473">
    <property type="entry name" value="FERM_B-lobe"/>
    <property type="match status" value="2"/>
</dbReference>
<dbReference type="InterPro" id="IPR019749">
    <property type="entry name" value="Band_41_domain"/>
</dbReference>
<dbReference type="InterPro" id="IPR011993">
    <property type="entry name" value="PH-like_dom_sf"/>
</dbReference>
<dbReference type="GO" id="GO:0009887">
    <property type="term" value="P:animal organ morphogenesis"/>
    <property type="evidence" value="ECO:0007669"/>
    <property type="project" value="UniProtKB-ARBA"/>
</dbReference>
<dbReference type="GO" id="GO:0007605">
    <property type="term" value="P:sensory perception of sound"/>
    <property type="evidence" value="ECO:0007669"/>
    <property type="project" value="UniProtKB-ARBA"/>
</dbReference>
<dbReference type="Gene3D" id="2.30.29.30">
    <property type="entry name" value="Pleckstrin-homology domain (PH domain)/Phosphotyrosine-binding domain (PTB)"/>
    <property type="match status" value="2"/>
</dbReference>
<dbReference type="FunFam" id="1.20.5.190:FF:000012">
    <property type="entry name" value="Myosin VIIA"/>
    <property type="match status" value="1"/>
</dbReference>
<dbReference type="FunFam" id="1.20.80.10:FF:000012">
    <property type="entry name" value="Myosin VIIA"/>
    <property type="match status" value="1"/>
</dbReference>
<dbReference type="InterPro" id="IPR036028">
    <property type="entry name" value="SH3-like_dom_sf"/>
</dbReference>
<dbReference type="GO" id="GO:0005737">
    <property type="term" value="C:cytoplasm"/>
    <property type="evidence" value="ECO:0007669"/>
    <property type="project" value="UniProtKB-SubCell"/>
</dbReference>
<evidence type="ECO:0000256" key="11">
    <source>
        <dbReference type="PROSITE-ProRule" id="PRU00192"/>
    </source>
</evidence>
<dbReference type="SUPFAM" id="SSF47031">
    <property type="entry name" value="Second domain of FERM"/>
    <property type="match status" value="2"/>
</dbReference>
<dbReference type="SMART" id="SM00139">
    <property type="entry name" value="MyTH4"/>
    <property type="match status" value="2"/>
</dbReference>
<dbReference type="PROSITE" id="PS50002">
    <property type="entry name" value="SH3"/>
    <property type="match status" value="1"/>
</dbReference>
<reference evidence="18" key="1">
    <citation type="submission" date="2025-08" db="UniProtKB">
        <authorList>
            <consortium name="Ensembl"/>
        </authorList>
    </citation>
    <scope>IDENTIFICATION</scope>
</reference>
<evidence type="ECO:0000313" key="19">
    <source>
        <dbReference type="Proteomes" id="UP000694417"/>
    </source>
</evidence>
<feature type="domain" description="Myosin motor" evidence="17">
    <location>
        <begin position="54"/>
        <end position="736"/>
    </location>
</feature>
<evidence type="ECO:0000256" key="9">
    <source>
        <dbReference type="ARBA" id="ARBA00023175"/>
    </source>
</evidence>
<keyword evidence="9 12" id="KW-0505">Motor protein</keyword>
<dbReference type="Pfam" id="PF21989">
    <property type="entry name" value="RA_2"/>
    <property type="match status" value="2"/>
</dbReference>
<dbReference type="InterPro" id="IPR041794">
    <property type="entry name" value="MyoVII_FERM_C2"/>
</dbReference>
<sequence length="2172" mass="249740">MDLRSGQEFDVPIGAVVKLCDSGQIQVVDDEGNEHWISPQNATHIKPMHPTSVHGVEDMIRLGDLNEAGILRNLLIRYRDHLIYTNCGGRTYTGSILVAVNPYQLLSIYSPEHIRQYTNKKIGEMPPHIFAIADNCYFSMKRNSRDQCCIISGESGAGKTESTKLILQFLAAISGQHSWIEQQVLEATPILEAFGNAKTIRNDNSSRFGKYIDIHFNTRGAIEGAKIEQYLLEKSRVCRQAPDERNYHVFYCMLAGMSQEQKKKLGLGQATDYNYLAMGNCITCEGRVDSQEYANIRSAMKVLMFTDTENWEISKLLAAILHLGNLQYEARTFENLDACEVLFSPSLTTAASLLEVNPPDLMSCLTSRTLITRGETVSTPLSMEQALDVRDAFVKGIYGRLFVWIVDKINVAIYKPPSQEVKNSRRSIGLLDIFGFENFTVNSFEQLCINFANEHLQQFFVRHVFKLEQEEYDLESIDWLHIEFTDNQDALDMIANKPMNIISLIDEESKFPKGTDTTMLYKLNSQHKLNTNYVPPKNNHETQFGINHFAGIVYYETQGFLEKNRDTLHGDIIQLVHSSRNKFIKQIFQADVAMGAETRKRSPTLSSQFKRSLELLMRTLGACQPFFVRCIKPNEFKKPMLFDRHLCVRQLRYSGMMETIRIRRAGYPIRYSFVEFVERYRVLLPGVKPAYKQGNLRGTCQRIAEAVLGTHDDWQIGKTKIFLKDHHDMLLEVERDKAITDRVILLQKIIRGFKDRSNFLKLKNAATLIQKHWRGYTCRRNYELMRLGFLRLQALHRARKLHQQYCLARQRIIQFQARCRAYLVRKAFRHRLWAVLTVQAYARGMIARRLHRRLRAEYLRRLEAEKMRLAEEEKLRKEMSAKKAKEEAERKHQERLAQLAREDAERELKEKEAARQKKELLEQMEKARHEPINHSDMVDKMFGFLGTSGGLPGQEGQAPSGFEDLEQGRTEMVEEDVDAALPLPDEDEEDLSEYKFAKFAATYFQGTTTHSYTRRPLKQPLLYHDDEGDQLAALAVWITILRFMGDLPEPKYHTAMSDGSEKIPVMTKIYETLGKKTYKRELQALQGESEAQLPEGQKKSSVRHKLVHLTLKKKSKLTEEVTKRLHDGESTVQGNSMLEDRPTSNLEKLHFIIGNGILRPALRDEIYCQISKQLTHNPSKSSYARGWILVSLCVGCFAPSEKFVKYLRNFIHGGPPGYAPYCEERLRRTFVNGTRTQPPSWLELQATKSKKPIMLPVTFMDGTTKTLLTDSATTAKELCNALADKISLKDRFGFSLYIALFDKVSSLGSGSDHVMDAISQCEQYAKEQGAQERNAPWRLFFRKEVFTPWHNPSEDNVATNLIYQQVVRGVKFGEYRCEKEDDLAELASQQYFVDYGSEMILERLLNLVPTYIPDREITPLKTLEKWAQLAIAAHKKGIYAQRRTDAQKVKEDVVNYARFKWPLLFSRFYEAYKFSGPSLPKNDVIVAVNWTGIYFVDEQEQVLLELSFPEIMAVSSSRGAKLTAPSFTLATIKGDEYTFTSNNAEDIRDLVVTFLEGLRKRSKYVVALQDNPNPAGEESGFLSFAKGDLIILDHDTGEQVMNSGWANGINERTKQHGDFPTDCVYVMPTVTMPPQEIVALVTMTPDQRQDVIRLLQLRTAEPEVRAKPYTLEEFSYDYFRPPPKHTLSRVMVSKARGKDRLWSHTREPLKQALLKKILGSEELSQEACMAFIAVLKYMGDYPSKRMRSVNELTDQIFEGALKAEPLKDEAYVQILKQLTDNHIRYSEERGWELLWLCTGLFPPSNILLPHVQRFLQSRKHCPLAIDCLQRLQKALRNGSRKYPPHLVEVEAIQHKTTQIFHKVYFPDDTDEAFEVESSTKAKDFCQNIAARLLLKSSEGFSLFVKIADKVISVPENDFFFDFVRHLTDWIKKARPIKDGVVPSLTYQVFFMKKLWTTTVPGKDPMADSIFHYYQELPKYLRGYHKCTREEVLQLGALIYRVKFEEDKSYFPSIPKLLRELVPQDLIRQISPDDWKRSIVAYFNKHAGKSKEEAKLAFLRLIFKWPTFGSAFFEVKQTTEPNFPEILLIAINKYGVSLIDPRTKDILTTHPFTKISNWSSGNTYFHITIGNLVRGSKLLCETSLGYKMDDLLTSYISQMLTAMSKQRGSRSGK</sequence>
<dbReference type="InterPro" id="IPR036961">
    <property type="entry name" value="Kinesin_motor_dom_sf"/>
</dbReference>
<dbReference type="InterPro" id="IPR038185">
    <property type="entry name" value="MyTH4_dom_sf"/>
</dbReference>
<dbReference type="CDD" id="cd17093">
    <property type="entry name" value="FERM2_F1_Myosin-VII"/>
    <property type="match status" value="1"/>
</dbReference>
<dbReference type="GO" id="GO:0016459">
    <property type="term" value="C:myosin complex"/>
    <property type="evidence" value="ECO:0007669"/>
    <property type="project" value="UniProtKB-KW"/>
</dbReference>
<dbReference type="PRINTS" id="PR00193">
    <property type="entry name" value="MYOSINHEAVY"/>
</dbReference>
<keyword evidence="5" id="KW-0677">Repeat</keyword>